<dbReference type="EMBL" id="LWDX02029615">
    <property type="protein sequence ID" value="OEL28601.1"/>
    <property type="molecule type" value="Genomic_DNA"/>
</dbReference>
<dbReference type="GO" id="GO:0006887">
    <property type="term" value="P:exocytosis"/>
    <property type="evidence" value="ECO:0007669"/>
    <property type="project" value="UniProtKB-KW"/>
</dbReference>
<dbReference type="GO" id="GO:0015031">
    <property type="term" value="P:protein transport"/>
    <property type="evidence" value="ECO:0007669"/>
    <property type="project" value="UniProtKB-KW"/>
</dbReference>
<evidence type="ECO:0000256" key="2">
    <source>
        <dbReference type="ARBA" id="ARBA00022448"/>
    </source>
</evidence>
<evidence type="ECO:0000313" key="6">
    <source>
        <dbReference type="Proteomes" id="UP000095767"/>
    </source>
</evidence>
<name>A0A1E5VU08_9POAL</name>
<dbReference type="Proteomes" id="UP000095767">
    <property type="component" value="Unassembled WGS sequence"/>
</dbReference>
<comment type="caution">
    <text evidence="5">The sequence shown here is derived from an EMBL/GenBank/DDBJ whole genome shotgun (WGS) entry which is preliminary data.</text>
</comment>
<dbReference type="OrthoDB" id="642550at2759"/>
<comment type="similarity">
    <text evidence="1 3">Belongs to the EXO70 family.</text>
</comment>
<accession>A0A1E5VU08</accession>
<dbReference type="PANTHER" id="PTHR12542">
    <property type="entry name" value="EXOCYST COMPLEX PROTEIN EXO70"/>
    <property type="match status" value="1"/>
</dbReference>
<dbReference type="PANTHER" id="PTHR12542:SF170">
    <property type="entry name" value="EXOCYST SUBUNIT EXO70 FAMILY PROTEIN"/>
    <property type="match status" value="1"/>
</dbReference>
<keyword evidence="3" id="KW-0653">Protein transport</keyword>
<dbReference type="InterPro" id="IPR016159">
    <property type="entry name" value="Cullin_repeat-like_dom_sf"/>
</dbReference>
<reference evidence="5 6" key="1">
    <citation type="submission" date="2016-09" db="EMBL/GenBank/DDBJ databases">
        <title>The draft genome of Dichanthelium oligosanthes: A C3 panicoid grass species.</title>
        <authorList>
            <person name="Studer A.J."/>
            <person name="Schnable J.C."/>
            <person name="Brutnell T.P."/>
        </authorList>
    </citation>
    <scope>NUCLEOTIDE SEQUENCE [LARGE SCALE GENOMIC DNA]</scope>
    <source>
        <strain evidence="6">cv. Kellogg 1175</strain>
        <tissue evidence="5">Leaf</tissue>
    </source>
</reference>
<dbReference type="GO" id="GO:0005546">
    <property type="term" value="F:phosphatidylinositol-4,5-bisphosphate binding"/>
    <property type="evidence" value="ECO:0007669"/>
    <property type="project" value="InterPro"/>
</dbReference>
<dbReference type="InterPro" id="IPR004140">
    <property type="entry name" value="Exo70"/>
</dbReference>
<evidence type="ECO:0000256" key="3">
    <source>
        <dbReference type="RuleBase" id="RU365026"/>
    </source>
</evidence>
<protein>
    <recommendedName>
        <fullName evidence="3">Exocyst subunit Exo70 family protein</fullName>
    </recommendedName>
</protein>
<proteinExistence type="inferred from homology"/>
<evidence type="ECO:0000313" key="5">
    <source>
        <dbReference type="EMBL" id="OEL28601.1"/>
    </source>
</evidence>
<comment type="function">
    <text evidence="3">Component of the exocyst complex.</text>
</comment>
<evidence type="ECO:0000256" key="1">
    <source>
        <dbReference type="ARBA" id="ARBA00006756"/>
    </source>
</evidence>
<keyword evidence="3" id="KW-0268">Exocytosis</keyword>
<dbReference type="AlphaFoldDB" id="A0A1E5VU08"/>
<dbReference type="SUPFAM" id="SSF74788">
    <property type="entry name" value="Cullin repeat-like"/>
    <property type="match status" value="1"/>
</dbReference>
<gene>
    <name evidence="5" type="ORF">BAE44_0010381</name>
</gene>
<feature type="domain" description="Exocyst complex subunit Exo70 C-terminal" evidence="4">
    <location>
        <begin position="155"/>
        <end position="426"/>
    </location>
</feature>
<keyword evidence="2 3" id="KW-0813">Transport</keyword>
<dbReference type="Pfam" id="PF03081">
    <property type="entry name" value="Exo70_C"/>
    <property type="match status" value="1"/>
</dbReference>
<dbReference type="GO" id="GO:0000145">
    <property type="term" value="C:exocyst"/>
    <property type="evidence" value="ECO:0007669"/>
    <property type="project" value="InterPro"/>
</dbReference>
<dbReference type="InterPro" id="IPR046364">
    <property type="entry name" value="Exo70_C"/>
</dbReference>
<organism evidence="5 6">
    <name type="scientific">Dichanthelium oligosanthes</name>
    <dbReference type="NCBI Taxonomy" id="888268"/>
    <lineage>
        <taxon>Eukaryota</taxon>
        <taxon>Viridiplantae</taxon>
        <taxon>Streptophyta</taxon>
        <taxon>Embryophyta</taxon>
        <taxon>Tracheophyta</taxon>
        <taxon>Spermatophyta</taxon>
        <taxon>Magnoliopsida</taxon>
        <taxon>Liliopsida</taxon>
        <taxon>Poales</taxon>
        <taxon>Poaceae</taxon>
        <taxon>PACMAD clade</taxon>
        <taxon>Panicoideae</taxon>
        <taxon>Panicodae</taxon>
        <taxon>Paniceae</taxon>
        <taxon>Dichantheliinae</taxon>
        <taxon>Dichanthelium</taxon>
    </lineage>
</organism>
<dbReference type="STRING" id="888268.A0A1E5VU08"/>
<dbReference type="Gene3D" id="1.20.1280.170">
    <property type="entry name" value="Exocyst complex component Exo70"/>
    <property type="match status" value="1"/>
</dbReference>
<keyword evidence="6" id="KW-1185">Reference proteome</keyword>
<sequence length="444" mass="50895">MVMEEDEEGIDEDRVKKLEHIKGLVMEFCGDNGNNLSSLERWLTELDVGWVLHLANDGAASAGSSILISQQQLQRLTGSWILALYKINKYVSRCFHAWYRQEEVITATICPPAYYEFVGFIKAIFSRMLPFRDTIVSLNISDPSCEKHVVGALGKLQALIDVRDALSTASEQTLLSFHSSPYAVQSTHREMRDLLSAEPGKLDQAIWETMDEIKSAVVMSLADDNDSSWDTQTPDIHKITRSVIKYIKVLCISYRSVNPIVCEAISQGKYVPVCGHANPLTNLIMEMVCCLQDKLSRKSQSFRDHSVRFLFLINNSYFISRQIQRSWVLEVPMPDLTGKLNHYIRSYLQVSWAPVLKCLQNPATLCFARQRQSPLAKFESRFQETYTAQKLWKVPDPEMRKRLRKAIIRRVYSGYTKFLEDSGIYSLRVPPKELKKMLEELFEG</sequence>
<evidence type="ECO:0000259" key="4">
    <source>
        <dbReference type="Pfam" id="PF03081"/>
    </source>
</evidence>